<comment type="catalytic activity">
    <reaction evidence="4">
        <text>a D-aminoacyl-tRNA + H2O = a tRNA + a D-alpha-amino acid + H(+)</text>
        <dbReference type="Rhea" id="RHEA:13953"/>
        <dbReference type="Rhea" id="RHEA-COMP:10123"/>
        <dbReference type="Rhea" id="RHEA-COMP:10124"/>
        <dbReference type="ChEBI" id="CHEBI:15377"/>
        <dbReference type="ChEBI" id="CHEBI:15378"/>
        <dbReference type="ChEBI" id="CHEBI:59871"/>
        <dbReference type="ChEBI" id="CHEBI:78442"/>
        <dbReference type="ChEBI" id="CHEBI:79333"/>
        <dbReference type="EC" id="3.1.1.96"/>
    </reaction>
</comment>
<dbReference type="GO" id="GO:0000049">
    <property type="term" value="F:tRNA binding"/>
    <property type="evidence" value="ECO:0007669"/>
    <property type="project" value="UniProtKB-UniRule"/>
</dbReference>
<dbReference type="HAMAP" id="MF_00518">
    <property type="entry name" value="Deacylase_Dtd"/>
    <property type="match status" value="1"/>
</dbReference>
<comment type="function">
    <text evidence="4">An aminoacyl-tRNA editing enzyme that deacylates mischarged D-aminoacyl-tRNAs. Also deacylates mischarged glycyl-tRNA(Ala), protecting cells against glycine mischarging by AlaRS. Acts via tRNA-based rather than protein-based catalysis; rejects L-amino acids rather than detecting D-amino acids in the active site. By recycling D-aminoacyl-tRNA to D-amino acids and free tRNA molecules, this enzyme counteracts the toxicity associated with the formation of D-aminoacyl-tRNA entities in vivo and helps enforce protein L-homochirality.</text>
</comment>
<comment type="similarity">
    <text evidence="1 4">Belongs to the DTD family.</text>
</comment>
<keyword evidence="4" id="KW-0694">RNA-binding</keyword>
<dbReference type="HOGENOM" id="CLU_076901_1_0_9"/>
<dbReference type="AlphaFoldDB" id="U2MBB4"/>
<accession>U2MBB4</accession>
<keyword evidence="4" id="KW-0963">Cytoplasm</keyword>
<dbReference type="NCBIfam" id="TIGR00256">
    <property type="entry name" value="D-aminoacyl-tRNA deacylase"/>
    <property type="match status" value="1"/>
</dbReference>
<dbReference type="Pfam" id="PF02580">
    <property type="entry name" value="Tyr_Deacylase"/>
    <property type="match status" value="1"/>
</dbReference>
<evidence type="ECO:0000256" key="2">
    <source>
        <dbReference type="ARBA" id="ARBA00022555"/>
    </source>
</evidence>
<dbReference type="CDD" id="cd00563">
    <property type="entry name" value="Dtyr_deacylase"/>
    <property type="match status" value="1"/>
</dbReference>
<keyword evidence="2 4" id="KW-0820">tRNA-binding</keyword>
<evidence type="ECO:0000256" key="4">
    <source>
        <dbReference type="HAMAP-Rule" id="MF_00518"/>
    </source>
</evidence>
<keyword evidence="6" id="KW-1185">Reference proteome</keyword>
<organism evidence="5 6">
    <name type="scientific">Ruminococcus callidus ATCC 27760</name>
    <dbReference type="NCBI Taxonomy" id="411473"/>
    <lineage>
        <taxon>Bacteria</taxon>
        <taxon>Bacillati</taxon>
        <taxon>Bacillota</taxon>
        <taxon>Clostridia</taxon>
        <taxon>Eubacteriales</taxon>
        <taxon>Oscillospiraceae</taxon>
        <taxon>Ruminococcus</taxon>
    </lineage>
</organism>
<dbReference type="OrthoDB" id="9801395at2"/>
<dbReference type="RefSeq" id="WP_021682515.1">
    <property type="nucleotide sequence ID" value="NZ_KI260420.1"/>
</dbReference>
<keyword evidence="3 4" id="KW-0378">Hydrolase</keyword>
<evidence type="ECO:0000256" key="1">
    <source>
        <dbReference type="ARBA" id="ARBA00009673"/>
    </source>
</evidence>
<dbReference type="Gene3D" id="3.50.80.10">
    <property type="entry name" value="D-tyrosyl-tRNA(Tyr) deacylase"/>
    <property type="match status" value="1"/>
</dbReference>
<dbReference type="GO" id="GO:0019478">
    <property type="term" value="P:D-amino acid catabolic process"/>
    <property type="evidence" value="ECO:0007669"/>
    <property type="project" value="UniProtKB-UniRule"/>
</dbReference>
<dbReference type="InterPro" id="IPR003732">
    <property type="entry name" value="Daa-tRNA_deacyls_DTD"/>
</dbReference>
<protein>
    <recommendedName>
        <fullName evidence="4">D-aminoacyl-tRNA deacylase</fullName>
        <shortName evidence="4">DTD</shortName>
        <ecNumber evidence="4">3.1.1.96</ecNumber>
    </recommendedName>
    <alternativeName>
        <fullName evidence="4">Gly-tRNA(Ala) deacylase</fullName>
        <ecNumber evidence="4">3.1.1.-</ecNumber>
    </alternativeName>
</protein>
<dbReference type="EMBL" id="AWVF01000118">
    <property type="protein sequence ID" value="ERJ96573.1"/>
    <property type="molecule type" value="Genomic_DNA"/>
</dbReference>
<dbReference type="PATRIC" id="fig|411473.3.peg.868"/>
<evidence type="ECO:0000313" key="5">
    <source>
        <dbReference type="EMBL" id="ERJ96573.1"/>
    </source>
</evidence>
<dbReference type="GO" id="GO:0043908">
    <property type="term" value="F:Ser(Gly)-tRNA(Ala) hydrolase activity"/>
    <property type="evidence" value="ECO:0007669"/>
    <property type="project" value="UniProtKB-UniRule"/>
</dbReference>
<dbReference type="EC" id="3.1.1.-" evidence="4"/>
<comment type="caution">
    <text evidence="5">The sequence shown here is derived from an EMBL/GenBank/DDBJ whole genome shotgun (WGS) entry which is preliminary data.</text>
</comment>
<dbReference type="GO" id="GO:0106026">
    <property type="term" value="F:Gly-tRNA(Ala) deacylase activity"/>
    <property type="evidence" value="ECO:0007669"/>
    <property type="project" value="UniProtKB-UniRule"/>
</dbReference>
<dbReference type="eggNOG" id="COG1490">
    <property type="taxonomic scope" value="Bacteria"/>
</dbReference>
<gene>
    <name evidence="4" type="primary">dtd</name>
    <name evidence="5" type="ORF">RUMCAL_01055</name>
</gene>
<evidence type="ECO:0000313" key="6">
    <source>
        <dbReference type="Proteomes" id="UP000016662"/>
    </source>
</evidence>
<dbReference type="GO" id="GO:0005737">
    <property type="term" value="C:cytoplasm"/>
    <property type="evidence" value="ECO:0007669"/>
    <property type="project" value="UniProtKB-SubCell"/>
</dbReference>
<dbReference type="Proteomes" id="UP000016662">
    <property type="component" value="Unassembled WGS sequence"/>
</dbReference>
<name>U2MBB4_9FIRM</name>
<comment type="subcellular location">
    <subcellularLocation>
        <location evidence="4">Cytoplasm</location>
    </subcellularLocation>
</comment>
<dbReference type="PANTHER" id="PTHR10472">
    <property type="entry name" value="D-TYROSYL-TRNA TYR DEACYLASE"/>
    <property type="match status" value="1"/>
</dbReference>
<evidence type="ECO:0000256" key="3">
    <source>
        <dbReference type="ARBA" id="ARBA00022801"/>
    </source>
</evidence>
<proteinExistence type="inferred from homology"/>
<dbReference type="InterPro" id="IPR023509">
    <property type="entry name" value="DTD-like_sf"/>
</dbReference>
<dbReference type="EC" id="3.1.1.96" evidence="4"/>
<comment type="catalytic activity">
    <reaction evidence="4">
        <text>glycyl-tRNA(Ala) + H2O = tRNA(Ala) + glycine + H(+)</text>
        <dbReference type="Rhea" id="RHEA:53744"/>
        <dbReference type="Rhea" id="RHEA-COMP:9657"/>
        <dbReference type="Rhea" id="RHEA-COMP:13640"/>
        <dbReference type="ChEBI" id="CHEBI:15377"/>
        <dbReference type="ChEBI" id="CHEBI:15378"/>
        <dbReference type="ChEBI" id="CHEBI:57305"/>
        <dbReference type="ChEBI" id="CHEBI:78442"/>
        <dbReference type="ChEBI" id="CHEBI:78522"/>
    </reaction>
</comment>
<comment type="subunit">
    <text evidence="4">Homodimer.</text>
</comment>
<dbReference type="SUPFAM" id="SSF69500">
    <property type="entry name" value="DTD-like"/>
    <property type="match status" value="1"/>
</dbReference>
<dbReference type="PANTHER" id="PTHR10472:SF5">
    <property type="entry name" value="D-AMINOACYL-TRNA DEACYLASE 1"/>
    <property type="match status" value="1"/>
</dbReference>
<feature type="short sequence motif" description="Gly-cisPro motif, important for rejection of L-amino acids" evidence="4">
    <location>
        <begin position="137"/>
        <end position="138"/>
    </location>
</feature>
<dbReference type="STRING" id="411473.RUMCAL_01055"/>
<dbReference type="GO" id="GO:0051500">
    <property type="term" value="F:D-tyrosyl-tRNA(Tyr) deacylase activity"/>
    <property type="evidence" value="ECO:0007669"/>
    <property type="project" value="TreeGrafter"/>
</dbReference>
<reference evidence="5 6" key="1">
    <citation type="submission" date="2013-07" db="EMBL/GenBank/DDBJ databases">
        <authorList>
            <person name="Weinstock G."/>
            <person name="Sodergren E."/>
            <person name="Wylie T."/>
            <person name="Fulton L."/>
            <person name="Fulton R."/>
            <person name="Fronick C."/>
            <person name="O'Laughlin M."/>
            <person name="Godfrey J."/>
            <person name="Miner T."/>
            <person name="Herter B."/>
            <person name="Appelbaum E."/>
            <person name="Cordes M."/>
            <person name="Lek S."/>
            <person name="Wollam A."/>
            <person name="Pepin K.H."/>
            <person name="Palsikar V.B."/>
            <person name="Mitreva M."/>
            <person name="Wilson R.K."/>
        </authorList>
    </citation>
    <scope>NUCLEOTIDE SEQUENCE [LARGE SCALE GENOMIC DNA]</scope>
    <source>
        <strain evidence="5 6">ATCC 27760</strain>
    </source>
</reference>
<dbReference type="FunFam" id="3.50.80.10:FF:000001">
    <property type="entry name" value="D-aminoacyl-tRNA deacylase"/>
    <property type="match status" value="1"/>
</dbReference>
<sequence>MKMLVQRVKHAKVTVDGNVTGAIEQGYLVLLGIAPEDTTEIMEKMVDKLLRLRIFSDENDKINLSLQDVGGSLLLVSQFTLYADCRKGNRPSFVHAAPPAQAEALYEACKAYCRERVSVVESGIFGADMQVELCNDGPFTVLLDSAEIIKN</sequence>
<comment type="domain">
    <text evidence="4">A Gly-cisPro motif from one monomer fits into the active site of the other monomer to allow specific chiral rejection of L-amino acids.</text>
</comment>